<dbReference type="PANTHER" id="PTHR22835:SF659">
    <property type="entry name" value="GDSL LIPASE_ACYLHYDROLASE, PUTATIVE (AFU_ORTHOLOGUE AFUA_2G00510)-RELATED"/>
    <property type="match status" value="1"/>
</dbReference>
<gene>
    <name evidence="3" type="ORF">PAC_00126</name>
</gene>
<dbReference type="Gene3D" id="3.40.50.1110">
    <property type="entry name" value="SGNH hydrolase"/>
    <property type="match status" value="1"/>
</dbReference>
<dbReference type="OrthoDB" id="1600564at2759"/>
<feature type="chain" id="PRO_5012001613" evidence="2">
    <location>
        <begin position="20"/>
        <end position="298"/>
    </location>
</feature>
<organism evidence="3 4">
    <name type="scientific">Phialocephala subalpina</name>
    <dbReference type="NCBI Taxonomy" id="576137"/>
    <lineage>
        <taxon>Eukaryota</taxon>
        <taxon>Fungi</taxon>
        <taxon>Dikarya</taxon>
        <taxon>Ascomycota</taxon>
        <taxon>Pezizomycotina</taxon>
        <taxon>Leotiomycetes</taxon>
        <taxon>Helotiales</taxon>
        <taxon>Mollisiaceae</taxon>
        <taxon>Phialocephala</taxon>
        <taxon>Phialocephala fortinii species complex</taxon>
    </lineage>
</organism>
<evidence type="ECO:0000313" key="3">
    <source>
        <dbReference type="EMBL" id="CZR50254.1"/>
    </source>
</evidence>
<accession>A0A1L7WBW9</accession>
<reference evidence="3 4" key="1">
    <citation type="submission" date="2016-03" db="EMBL/GenBank/DDBJ databases">
        <authorList>
            <person name="Ploux O."/>
        </authorList>
    </citation>
    <scope>NUCLEOTIDE SEQUENCE [LARGE SCALE GENOMIC DNA]</scope>
    <source>
        <strain evidence="3 4">UAMH 11012</strain>
    </source>
</reference>
<protein>
    <submittedName>
        <fullName evidence="3">Related to cellulose-binding GDSL lipase/acylhydrolase</fullName>
    </submittedName>
</protein>
<keyword evidence="4" id="KW-1185">Reference proteome</keyword>
<evidence type="ECO:0000256" key="1">
    <source>
        <dbReference type="ARBA" id="ARBA00008668"/>
    </source>
</evidence>
<dbReference type="CDD" id="cd01846">
    <property type="entry name" value="fatty_acyltransferase_like"/>
    <property type="match status" value="1"/>
</dbReference>
<dbReference type="GO" id="GO:0016787">
    <property type="term" value="F:hydrolase activity"/>
    <property type="evidence" value="ECO:0007669"/>
    <property type="project" value="UniProtKB-KW"/>
</dbReference>
<feature type="signal peptide" evidence="2">
    <location>
        <begin position="1"/>
        <end position="19"/>
    </location>
</feature>
<keyword evidence="2" id="KW-0732">Signal</keyword>
<name>A0A1L7WBW9_9HELO</name>
<proteinExistence type="inferred from homology"/>
<dbReference type="PANTHER" id="PTHR22835">
    <property type="entry name" value="ZINC FINGER FYVE DOMAIN CONTAINING PROTEIN"/>
    <property type="match status" value="1"/>
</dbReference>
<dbReference type="SUPFAM" id="SSF52266">
    <property type="entry name" value="SGNH hydrolase"/>
    <property type="match status" value="1"/>
</dbReference>
<dbReference type="Proteomes" id="UP000184330">
    <property type="component" value="Unassembled WGS sequence"/>
</dbReference>
<dbReference type="InterPro" id="IPR036514">
    <property type="entry name" value="SGNH_hydro_sf"/>
</dbReference>
<sequence length="298" mass="32018">MFPLRFLVRAIVLPSLAIAHPLTSAASASAFEYLISFGDSYSQTGFSITGTKPSAANPIGNPTFPGYTTTNGDNWIDFLITQYNTSLILSYNFAYGGATTDASLVAPYESTVLSLIDQVSQFSTNIASKPSYAPWTSSNALFATWMGVNDVGNAWSNSSWPTLSQEIIDRYFSQMQILYNAGARNFLFLTVPPIQKTPLVLAESTAVQTQEGAAVVTYNQLLQVGVDAFKKNNTGITAYVYDTTTPFNTAIDNPTAYGAPDATCYNGDGVSCLWFNNYHPGQAIHKLVAAGIAGVVPL</sequence>
<keyword evidence="3" id="KW-0378">Hydrolase</keyword>
<dbReference type="AlphaFoldDB" id="A0A1L7WBW9"/>
<evidence type="ECO:0000313" key="4">
    <source>
        <dbReference type="Proteomes" id="UP000184330"/>
    </source>
</evidence>
<comment type="similarity">
    <text evidence="1">Belongs to the 'GDSL' lipolytic enzyme family.</text>
</comment>
<evidence type="ECO:0000256" key="2">
    <source>
        <dbReference type="SAM" id="SignalP"/>
    </source>
</evidence>
<dbReference type="EMBL" id="FJOG01000001">
    <property type="protein sequence ID" value="CZR50254.1"/>
    <property type="molecule type" value="Genomic_DNA"/>
</dbReference>